<comment type="cofactor">
    <cofactor evidence="2">
        <name>Mg(2+)</name>
        <dbReference type="ChEBI" id="CHEBI:18420"/>
    </cofactor>
</comment>
<evidence type="ECO:0000256" key="4">
    <source>
        <dbReference type="ARBA" id="ARBA00022723"/>
    </source>
</evidence>
<proteinExistence type="inferred from homology"/>
<dbReference type="GO" id="GO:0046872">
    <property type="term" value="F:metal ion binding"/>
    <property type="evidence" value="ECO:0007669"/>
    <property type="project" value="UniProtKB-KW"/>
</dbReference>
<dbReference type="Proteomes" id="UP000593562">
    <property type="component" value="Unassembled WGS sequence"/>
</dbReference>
<keyword evidence="4" id="KW-0479">Metal-binding</keyword>
<dbReference type="AlphaFoldDB" id="A0A7J7CAP6"/>
<evidence type="ECO:0000256" key="1">
    <source>
        <dbReference type="ARBA" id="ARBA00001936"/>
    </source>
</evidence>
<gene>
    <name evidence="11" type="ORF">HS088_TW19G00847</name>
</gene>
<evidence type="ECO:0000313" key="12">
    <source>
        <dbReference type="Proteomes" id="UP000593562"/>
    </source>
</evidence>
<evidence type="ECO:0000256" key="3">
    <source>
        <dbReference type="ARBA" id="ARBA00013081"/>
    </source>
</evidence>
<dbReference type="CDD" id="cd00143">
    <property type="entry name" value="PP2Cc"/>
    <property type="match status" value="1"/>
</dbReference>
<dbReference type="InterPro" id="IPR001932">
    <property type="entry name" value="PPM-type_phosphatase-like_dom"/>
</dbReference>
<keyword evidence="7 9" id="KW-0904">Protein phosphatase</keyword>
<dbReference type="Gene3D" id="3.60.40.10">
    <property type="entry name" value="PPM-type phosphatase domain"/>
    <property type="match status" value="1"/>
</dbReference>
<evidence type="ECO:0000313" key="11">
    <source>
        <dbReference type="EMBL" id="KAF5731241.1"/>
    </source>
</evidence>
<keyword evidence="6" id="KW-0460">Magnesium</keyword>
<dbReference type="InterPro" id="IPR015655">
    <property type="entry name" value="PP2C"/>
</dbReference>
<protein>
    <recommendedName>
        <fullName evidence="3">protein-serine/threonine phosphatase</fullName>
        <ecNumber evidence="3">3.1.3.16</ecNumber>
    </recommendedName>
</protein>
<dbReference type="PANTHER" id="PTHR47992">
    <property type="entry name" value="PROTEIN PHOSPHATASE"/>
    <property type="match status" value="1"/>
</dbReference>
<keyword evidence="8" id="KW-0464">Manganese</keyword>
<keyword evidence="12" id="KW-1185">Reference proteome</keyword>
<dbReference type="InParanoid" id="A0A7J7CAP6"/>
<evidence type="ECO:0000256" key="9">
    <source>
        <dbReference type="RuleBase" id="RU003465"/>
    </source>
</evidence>
<dbReference type="SMART" id="SM00332">
    <property type="entry name" value="PP2Cc"/>
    <property type="match status" value="1"/>
</dbReference>
<organism evidence="11 12">
    <name type="scientific">Tripterygium wilfordii</name>
    <name type="common">Thunder God vine</name>
    <dbReference type="NCBI Taxonomy" id="458696"/>
    <lineage>
        <taxon>Eukaryota</taxon>
        <taxon>Viridiplantae</taxon>
        <taxon>Streptophyta</taxon>
        <taxon>Embryophyta</taxon>
        <taxon>Tracheophyta</taxon>
        <taxon>Spermatophyta</taxon>
        <taxon>Magnoliopsida</taxon>
        <taxon>eudicotyledons</taxon>
        <taxon>Gunneridae</taxon>
        <taxon>Pentapetalae</taxon>
        <taxon>rosids</taxon>
        <taxon>fabids</taxon>
        <taxon>Celastrales</taxon>
        <taxon>Celastraceae</taxon>
        <taxon>Tripterygium</taxon>
    </lineage>
</organism>
<dbReference type="GO" id="GO:0004722">
    <property type="term" value="F:protein serine/threonine phosphatase activity"/>
    <property type="evidence" value="ECO:0007669"/>
    <property type="project" value="UniProtKB-EC"/>
</dbReference>
<reference evidence="11 12" key="1">
    <citation type="journal article" date="2020" name="Nat. Commun.">
        <title>Genome of Tripterygium wilfordii and identification of cytochrome P450 involved in triptolide biosynthesis.</title>
        <authorList>
            <person name="Tu L."/>
            <person name="Su P."/>
            <person name="Zhang Z."/>
            <person name="Gao L."/>
            <person name="Wang J."/>
            <person name="Hu T."/>
            <person name="Zhou J."/>
            <person name="Zhang Y."/>
            <person name="Zhao Y."/>
            <person name="Liu Y."/>
            <person name="Song Y."/>
            <person name="Tong Y."/>
            <person name="Lu Y."/>
            <person name="Yang J."/>
            <person name="Xu C."/>
            <person name="Jia M."/>
            <person name="Peters R.J."/>
            <person name="Huang L."/>
            <person name="Gao W."/>
        </authorList>
    </citation>
    <scope>NUCLEOTIDE SEQUENCE [LARGE SCALE GENOMIC DNA]</scope>
    <source>
        <strain evidence="12">cv. XIE 37</strain>
        <tissue evidence="11">Leaf</tissue>
    </source>
</reference>
<evidence type="ECO:0000256" key="2">
    <source>
        <dbReference type="ARBA" id="ARBA00001946"/>
    </source>
</evidence>
<evidence type="ECO:0000256" key="6">
    <source>
        <dbReference type="ARBA" id="ARBA00022842"/>
    </source>
</evidence>
<evidence type="ECO:0000259" key="10">
    <source>
        <dbReference type="PROSITE" id="PS51746"/>
    </source>
</evidence>
<comment type="similarity">
    <text evidence="9">Belongs to the PP2C family.</text>
</comment>
<dbReference type="OrthoDB" id="10264738at2759"/>
<dbReference type="SUPFAM" id="SSF81606">
    <property type="entry name" value="PP2C-like"/>
    <property type="match status" value="1"/>
</dbReference>
<dbReference type="PROSITE" id="PS51746">
    <property type="entry name" value="PPM_2"/>
    <property type="match status" value="1"/>
</dbReference>
<name>A0A7J7CAP6_TRIWF</name>
<comment type="cofactor">
    <cofactor evidence="1">
        <name>Mn(2+)</name>
        <dbReference type="ChEBI" id="CHEBI:29035"/>
    </cofactor>
</comment>
<evidence type="ECO:0000256" key="8">
    <source>
        <dbReference type="ARBA" id="ARBA00023211"/>
    </source>
</evidence>
<evidence type="ECO:0000256" key="7">
    <source>
        <dbReference type="ARBA" id="ARBA00022912"/>
    </source>
</evidence>
<dbReference type="EMBL" id="JAAARO010000019">
    <property type="protein sequence ID" value="KAF5731241.1"/>
    <property type="molecule type" value="Genomic_DNA"/>
</dbReference>
<dbReference type="Pfam" id="PF00481">
    <property type="entry name" value="PP2C"/>
    <property type="match status" value="1"/>
</dbReference>
<accession>A0A7J7CAP6</accession>
<dbReference type="FunFam" id="3.60.40.10:FF:000041">
    <property type="entry name" value="Protein phosphatase 2C 51"/>
    <property type="match status" value="1"/>
</dbReference>
<dbReference type="PROSITE" id="PS01032">
    <property type="entry name" value="PPM_1"/>
    <property type="match status" value="1"/>
</dbReference>
<comment type="caution">
    <text evidence="11">The sequence shown here is derived from an EMBL/GenBank/DDBJ whole genome shotgun (WGS) entry which is preliminary data.</text>
</comment>
<sequence>MMKIRRLKNTCQTKAQITTAEGGSESLNKEERKNKVVLTPRFTRIAYGSVSVIGRRREMEDTVRVELGFASKGDEKYDYFGVYDGHGGARVAEACRDRMHEVLLEEIMAGKEGEVDWERVLEDSFVRMDEEVVSDEMIGSTAVVAVVGKEEVVVANCGDSRAVISRGGAAVALSYDHKPDRPDELDRIEANGGRVINWNGYRVLGVLATSRSIGDQYLKPYVISKPEVTVSKRTREDEFLILASDGLWDIISNKVACQVVRRCLSGQMRRKSGDVTKEGRAAEAAAVLIELAMARGGRDNISVIVVELKEPRDFPSYYT</sequence>
<keyword evidence="5 9" id="KW-0378">Hydrolase</keyword>
<dbReference type="InterPro" id="IPR000222">
    <property type="entry name" value="PP2C_BS"/>
</dbReference>
<evidence type="ECO:0000256" key="5">
    <source>
        <dbReference type="ARBA" id="ARBA00022801"/>
    </source>
</evidence>
<dbReference type="EC" id="3.1.3.16" evidence="3"/>
<feature type="domain" description="PPM-type phosphatase" evidence="10">
    <location>
        <begin position="46"/>
        <end position="308"/>
    </location>
</feature>
<dbReference type="InterPro" id="IPR036457">
    <property type="entry name" value="PPM-type-like_dom_sf"/>
</dbReference>